<feature type="transmembrane region" description="Helical" evidence="7">
    <location>
        <begin position="221"/>
        <end position="240"/>
    </location>
</feature>
<feature type="compositionally biased region" description="Polar residues" evidence="6">
    <location>
        <begin position="324"/>
        <end position="338"/>
    </location>
</feature>
<evidence type="ECO:0000313" key="9">
    <source>
        <dbReference type="EMBL" id="RDW78268.1"/>
    </source>
</evidence>
<organism evidence="9 10">
    <name type="scientific">Coleophoma crateriformis</name>
    <dbReference type="NCBI Taxonomy" id="565419"/>
    <lineage>
        <taxon>Eukaryota</taxon>
        <taxon>Fungi</taxon>
        <taxon>Dikarya</taxon>
        <taxon>Ascomycota</taxon>
        <taxon>Pezizomycotina</taxon>
        <taxon>Leotiomycetes</taxon>
        <taxon>Helotiales</taxon>
        <taxon>Dermateaceae</taxon>
        <taxon>Coleophoma</taxon>
    </lineage>
</organism>
<comment type="similarity">
    <text evidence="5">Belongs to the SAT4 family.</text>
</comment>
<protein>
    <recommendedName>
        <fullName evidence="8">Rhodopsin domain-containing protein</fullName>
    </recommendedName>
</protein>
<dbReference type="Pfam" id="PF20684">
    <property type="entry name" value="Fung_rhodopsin"/>
    <property type="match status" value="1"/>
</dbReference>
<feature type="region of interest" description="Disordered" evidence="6">
    <location>
        <begin position="315"/>
        <end position="339"/>
    </location>
</feature>
<feature type="transmembrane region" description="Helical" evidence="7">
    <location>
        <begin position="186"/>
        <end position="209"/>
    </location>
</feature>
<evidence type="ECO:0000256" key="4">
    <source>
        <dbReference type="ARBA" id="ARBA00023136"/>
    </source>
</evidence>
<reference evidence="9 10" key="1">
    <citation type="journal article" date="2018" name="IMA Fungus">
        <title>IMA Genome-F 9: Draft genome sequence of Annulohypoxylon stygium, Aspergillus mulundensis, Berkeleyomyces basicola (syn. Thielaviopsis basicola), Ceratocystis smalleyi, two Cercospora beticola strains, Coleophoma cylindrospora, Fusarium fracticaudum, Phialophora cf. hyalina, and Morchella septimelata.</title>
        <authorList>
            <person name="Wingfield B.D."/>
            <person name="Bills G.F."/>
            <person name="Dong Y."/>
            <person name="Huang W."/>
            <person name="Nel W.J."/>
            <person name="Swalarsk-Parry B.S."/>
            <person name="Vaghefi N."/>
            <person name="Wilken P.M."/>
            <person name="An Z."/>
            <person name="de Beer Z.W."/>
            <person name="De Vos L."/>
            <person name="Chen L."/>
            <person name="Duong T.A."/>
            <person name="Gao Y."/>
            <person name="Hammerbacher A."/>
            <person name="Kikkert J.R."/>
            <person name="Li Y."/>
            <person name="Li H."/>
            <person name="Li K."/>
            <person name="Li Q."/>
            <person name="Liu X."/>
            <person name="Ma X."/>
            <person name="Naidoo K."/>
            <person name="Pethybridge S.J."/>
            <person name="Sun J."/>
            <person name="Steenkamp E.T."/>
            <person name="van der Nest M.A."/>
            <person name="van Wyk S."/>
            <person name="Wingfield M.J."/>
            <person name="Xiong C."/>
            <person name="Yue Q."/>
            <person name="Zhang X."/>
        </authorList>
    </citation>
    <scope>NUCLEOTIDE SEQUENCE [LARGE SCALE GENOMIC DNA]</scope>
    <source>
        <strain evidence="9 10">BP5796</strain>
    </source>
</reference>
<evidence type="ECO:0000256" key="7">
    <source>
        <dbReference type="SAM" id="Phobius"/>
    </source>
</evidence>
<evidence type="ECO:0000256" key="1">
    <source>
        <dbReference type="ARBA" id="ARBA00004141"/>
    </source>
</evidence>
<dbReference type="InterPro" id="IPR049326">
    <property type="entry name" value="Rhodopsin_dom_fungi"/>
</dbReference>
<gene>
    <name evidence="9" type="ORF">BP5796_06120</name>
</gene>
<dbReference type="GO" id="GO:0016020">
    <property type="term" value="C:membrane"/>
    <property type="evidence" value="ECO:0007669"/>
    <property type="project" value="UniProtKB-SubCell"/>
</dbReference>
<evidence type="ECO:0000259" key="8">
    <source>
        <dbReference type="Pfam" id="PF20684"/>
    </source>
</evidence>
<feature type="transmembrane region" description="Helical" evidence="7">
    <location>
        <begin position="28"/>
        <end position="50"/>
    </location>
</feature>
<evidence type="ECO:0000256" key="6">
    <source>
        <dbReference type="SAM" id="MobiDB-lite"/>
    </source>
</evidence>
<evidence type="ECO:0000256" key="5">
    <source>
        <dbReference type="ARBA" id="ARBA00038359"/>
    </source>
</evidence>
<keyword evidence="10" id="KW-1185">Reference proteome</keyword>
<evidence type="ECO:0000256" key="3">
    <source>
        <dbReference type="ARBA" id="ARBA00022989"/>
    </source>
</evidence>
<feature type="transmembrane region" description="Helical" evidence="7">
    <location>
        <begin position="141"/>
        <end position="162"/>
    </location>
</feature>
<evidence type="ECO:0000256" key="2">
    <source>
        <dbReference type="ARBA" id="ARBA00022692"/>
    </source>
</evidence>
<feature type="transmembrane region" description="Helical" evidence="7">
    <location>
        <begin position="103"/>
        <end position="129"/>
    </location>
</feature>
<dbReference type="Proteomes" id="UP000256328">
    <property type="component" value="Unassembled WGS sequence"/>
</dbReference>
<feature type="domain" description="Rhodopsin" evidence="8">
    <location>
        <begin position="46"/>
        <end position="286"/>
    </location>
</feature>
<feature type="transmembrane region" description="Helical" evidence="7">
    <location>
        <begin position="260"/>
        <end position="280"/>
    </location>
</feature>
<keyword evidence="4 7" id="KW-0472">Membrane</keyword>
<dbReference type="OrthoDB" id="444631at2759"/>
<keyword evidence="3 7" id="KW-1133">Transmembrane helix</keyword>
<dbReference type="AlphaFoldDB" id="A0A3D8RW91"/>
<evidence type="ECO:0000313" key="10">
    <source>
        <dbReference type="Proteomes" id="UP000256328"/>
    </source>
</evidence>
<dbReference type="PANTHER" id="PTHR33048">
    <property type="entry name" value="PTH11-LIKE INTEGRAL MEMBRANE PROTEIN (AFU_ORTHOLOGUE AFUA_5G11245)"/>
    <property type="match status" value="1"/>
</dbReference>
<dbReference type="PANTHER" id="PTHR33048:SF47">
    <property type="entry name" value="INTEGRAL MEMBRANE PROTEIN-RELATED"/>
    <property type="match status" value="1"/>
</dbReference>
<name>A0A3D8RW91_9HELO</name>
<comment type="subcellular location">
    <subcellularLocation>
        <location evidence="1">Membrane</location>
        <topology evidence="1">Multi-pass membrane protein</topology>
    </subcellularLocation>
</comment>
<proteinExistence type="inferred from homology"/>
<accession>A0A3D8RW91</accession>
<dbReference type="EMBL" id="PDLN01000008">
    <property type="protein sequence ID" value="RDW78268.1"/>
    <property type="molecule type" value="Genomic_DNA"/>
</dbReference>
<keyword evidence="2 7" id="KW-0812">Transmembrane</keyword>
<sequence>MSPSTIVYSMSPPAGQTSDASVPWHAPALIACIGVFVPLATLHLVIRIYTRARIVGSLALDDYVMVLAWATSIALTGSILDLLNYGLSKHLWNVPLTTLYPNFLMVNVIAAVLFCAATGFAKCSVLLFYQRIFPNKSFRAVVWAVIAFTATYSTASVFVNIFSCDPVAKSWDLKYSSVGTCINRPVFYFAQASLGIFTDFATVITPLPMMYKLQMPTRQKIAVAGILTTGGFVCIVSIVRLKSLYDLMNSSDLTWATTPALMWCVIELNISIIGGCIPTMKPFLRKYLPHILGSSSPHYGSHGYGSRKRTGSYPLHSFDPSRSGKGTQHQVTVNGQGDNESEEYIIQNDGGESKMGSIVKTVHYGYKEEDDQAQKVGSAM</sequence>
<dbReference type="InterPro" id="IPR052337">
    <property type="entry name" value="SAT4-like"/>
</dbReference>
<feature type="transmembrane region" description="Helical" evidence="7">
    <location>
        <begin position="62"/>
        <end position="83"/>
    </location>
</feature>
<comment type="caution">
    <text evidence="9">The sequence shown here is derived from an EMBL/GenBank/DDBJ whole genome shotgun (WGS) entry which is preliminary data.</text>
</comment>